<dbReference type="Proteomes" id="UP000298030">
    <property type="component" value="Unassembled WGS sequence"/>
</dbReference>
<protein>
    <submittedName>
        <fullName evidence="1">Uncharacterized protein</fullName>
    </submittedName>
</protein>
<accession>A0A4Y7SV67</accession>
<dbReference type="EMBL" id="QPFP01000054">
    <property type="protein sequence ID" value="TEB25753.1"/>
    <property type="molecule type" value="Genomic_DNA"/>
</dbReference>
<proteinExistence type="predicted"/>
<gene>
    <name evidence="1" type="ORF">FA13DRAFT_1796254</name>
</gene>
<dbReference type="AlphaFoldDB" id="A0A4Y7SV67"/>
<dbReference type="Pfam" id="PF20414">
    <property type="entry name" value="DUF6698"/>
    <property type="match status" value="1"/>
</dbReference>
<evidence type="ECO:0000313" key="1">
    <source>
        <dbReference type="EMBL" id="TEB25753.1"/>
    </source>
</evidence>
<comment type="caution">
    <text evidence="1">The sequence shown here is derived from an EMBL/GenBank/DDBJ whole genome shotgun (WGS) entry which is preliminary data.</text>
</comment>
<dbReference type="InterPro" id="IPR046521">
    <property type="entry name" value="DUF6698"/>
</dbReference>
<sequence>MSIVFQHYRSIIEFLELPSEKREVDSLLKWWNLRVFPSHHTESETSKTAVPSVRDKLRDWRASQARLPLNDLEFSQQDNAPSA</sequence>
<reference evidence="1 2" key="1">
    <citation type="journal article" date="2019" name="Nat. Ecol. Evol.">
        <title>Megaphylogeny resolves global patterns of mushroom evolution.</title>
        <authorList>
            <person name="Varga T."/>
            <person name="Krizsan K."/>
            <person name="Foldi C."/>
            <person name="Dima B."/>
            <person name="Sanchez-Garcia M."/>
            <person name="Sanchez-Ramirez S."/>
            <person name="Szollosi G.J."/>
            <person name="Szarkandi J.G."/>
            <person name="Papp V."/>
            <person name="Albert L."/>
            <person name="Andreopoulos W."/>
            <person name="Angelini C."/>
            <person name="Antonin V."/>
            <person name="Barry K.W."/>
            <person name="Bougher N.L."/>
            <person name="Buchanan P."/>
            <person name="Buyck B."/>
            <person name="Bense V."/>
            <person name="Catcheside P."/>
            <person name="Chovatia M."/>
            <person name="Cooper J."/>
            <person name="Damon W."/>
            <person name="Desjardin D."/>
            <person name="Finy P."/>
            <person name="Geml J."/>
            <person name="Haridas S."/>
            <person name="Hughes K."/>
            <person name="Justo A."/>
            <person name="Karasinski D."/>
            <person name="Kautmanova I."/>
            <person name="Kiss B."/>
            <person name="Kocsube S."/>
            <person name="Kotiranta H."/>
            <person name="LaButti K.M."/>
            <person name="Lechner B.E."/>
            <person name="Liimatainen K."/>
            <person name="Lipzen A."/>
            <person name="Lukacs Z."/>
            <person name="Mihaltcheva S."/>
            <person name="Morgado L.N."/>
            <person name="Niskanen T."/>
            <person name="Noordeloos M.E."/>
            <person name="Ohm R.A."/>
            <person name="Ortiz-Santana B."/>
            <person name="Ovrebo C."/>
            <person name="Racz N."/>
            <person name="Riley R."/>
            <person name="Savchenko A."/>
            <person name="Shiryaev A."/>
            <person name="Soop K."/>
            <person name="Spirin V."/>
            <person name="Szebenyi C."/>
            <person name="Tomsovsky M."/>
            <person name="Tulloss R.E."/>
            <person name="Uehling J."/>
            <person name="Grigoriev I.V."/>
            <person name="Vagvolgyi C."/>
            <person name="Papp T."/>
            <person name="Martin F.M."/>
            <person name="Miettinen O."/>
            <person name="Hibbett D.S."/>
            <person name="Nagy L.G."/>
        </authorList>
    </citation>
    <scope>NUCLEOTIDE SEQUENCE [LARGE SCALE GENOMIC DNA]</scope>
    <source>
        <strain evidence="1 2">FP101781</strain>
    </source>
</reference>
<evidence type="ECO:0000313" key="2">
    <source>
        <dbReference type="Proteomes" id="UP000298030"/>
    </source>
</evidence>
<keyword evidence="2" id="KW-1185">Reference proteome</keyword>
<organism evidence="1 2">
    <name type="scientific">Coprinellus micaceus</name>
    <name type="common">Glistening ink-cap mushroom</name>
    <name type="synonym">Coprinus micaceus</name>
    <dbReference type="NCBI Taxonomy" id="71717"/>
    <lineage>
        <taxon>Eukaryota</taxon>
        <taxon>Fungi</taxon>
        <taxon>Dikarya</taxon>
        <taxon>Basidiomycota</taxon>
        <taxon>Agaricomycotina</taxon>
        <taxon>Agaricomycetes</taxon>
        <taxon>Agaricomycetidae</taxon>
        <taxon>Agaricales</taxon>
        <taxon>Agaricineae</taxon>
        <taxon>Psathyrellaceae</taxon>
        <taxon>Coprinellus</taxon>
    </lineage>
</organism>
<name>A0A4Y7SV67_COPMI</name>